<dbReference type="GO" id="GO:0008967">
    <property type="term" value="F:phosphoglycolate phosphatase activity"/>
    <property type="evidence" value="ECO:0007669"/>
    <property type="project" value="TreeGrafter"/>
</dbReference>
<name>A0A829QLR6_9MYCO</name>
<gene>
    <name evidence="1" type="ORF">I542_3828</name>
</gene>
<dbReference type="PANTHER" id="PTHR43434:SF1">
    <property type="entry name" value="PHOSPHOGLYCOLATE PHOSPHATASE"/>
    <property type="match status" value="1"/>
</dbReference>
<accession>A0A829QLR6</accession>
<dbReference type="PANTHER" id="PTHR43434">
    <property type="entry name" value="PHOSPHOGLYCOLATE PHOSPHATASE"/>
    <property type="match status" value="1"/>
</dbReference>
<dbReference type="Gene3D" id="3.40.50.1000">
    <property type="entry name" value="HAD superfamily/HAD-like"/>
    <property type="match status" value="1"/>
</dbReference>
<dbReference type="EMBL" id="JAOH01000002">
    <property type="protein sequence ID" value="EUA63671.1"/>
    <property type="molecule type" value="Genomic_DNA"/>
</dbReference>
<evidence type="ECO:0000313" key="1">
    <source>
        <dbReference type="EMBL" id="EUA63671.1"/>
    </source>
</evidence>
<proteinExistence type="predicted"/>
<organism evidence="1 2">
    <name type="scientific">Mycobacteroides abscessus 1948</name>
    <dbReference type="NCBI Taxonomy" id="1299323"/>
    <lineage>
        <taxon>Bacteria</taxon>
        <taxon>Bacillati</taxon>
        <taxon>Actinomycetota</taxon>
        <taxon>Actinomycetes</taxon>
        <taxon>Mycobacteriales</taxon>
        <taxon>Mycobacteriaceae</taxon>
        <taxon>Mycobacteroides</taxon>
        <taxon>Mycobacteroides abscessus</taxon>
    </lineage>
</organism>
<dbReference type="InterPro" id="IPR036412">
    <property type="entry name" value="HAD-like_sf"/>
</dbReference>
<reference evidence="1 2" key="1">
    <citation type="submission" date="2013-12" db="EMBL/GenBank/DDBJ databases">
        <authorList>
            <person name="Zelazny A."/>
            <person name="Olivier K."/>
            <person name="Holland S."/>
            <person name="Lenaerts A."/>
            <person name="Ordway D."/>
            <person name="DeGroote M.A."/>
            <person name="Parker T."/>
            <person name="Sizemore C."/>
            <person name="Tallon L.J."/>
            <person name="Sadzewicz L.K."/>
            <person name="Sengamalay N."/>
            <person name="Fraser C.M."/>
            <person name="Hine E."/>
            <person name="Shefchek K.A."/>
            <person name="Das S.P."/>
            <person name="Tettelin H."/>
        </authorList>
    </citation>
    <scope>NUCLEOTIDE SEQUENCE [LARGE SCALE GENOMIC DNA]</scope>
    <source>
        <strain evidence="1 2">1948</strain>
    </source>
</reference>
<dbReference type="GO" id="GO:0006281">
    <property type="term" value="P:DNA repair"/>
    <property type="evidence" value="ECO:0007669"/>
    <property type="project" value="TreeGrafter"/>
</dbReference>
<comment type="caution">
    <text evidence="1">The sequence shown here is derived from an EMBL/GenBank/DDBJ whole genome shotgun (WGS) entry which is preliminary data.</text>
</comment>
<sequence>MSRDAAPRHIVWDWNGTLLDDNPAMLDSVNAVCEHFGRPAIDMLTWQMALCRPLWRCYGKILECDLRAPQDWAVVENIYHQAYRRNVATCQAAADAHDALSRAKSIGMTQSVLSMGLHDDVTGQVHHFGLHEYFDRIDGVKDAVAGGTKSSYLSTHLRDLDIDPEACVLIGDVVDDALAAQSVGAQCVLVTTGMTRRQELQETGHPVADNLTDAIATLLGDDQRLTAPRPFEEPVPR</sequence>
<dbReference type="SFLD" id="SFLDG01129">
    <property type="entry name" value="C1.5:_HAD__Beta-PGM__Phosphata"/>
    <property type="match status" value="1"/>
</dbReference>
<evidence type="ECO:0000313" key="2">
    <source>
        <dbReference type="Proteomes" id="UP000021210"/>
    </source>
</evidence>
<protein>
    <submittedName>
        <fullName evidence="1">HAD-hyrolase-like family protein</fullName>
    </submittedName>
</protein>
<dbReference type="AlphaFoldDB" id="A0A829QLR6"/>
<dbReference type="SFLD" id="SFLDS00003">
    <property type="entry name" value="Haloacid_Dehalogenase"/>
    <property type="match status" value="1"/>
</dbReference>
<dbReference type="SUPFAM" id="SSF56784">
    <property type="entry name" value="HAD-like"/>
    <property type="match status" value="1"/>
</dbReference>
<dbReference type="Proteomes" id="UP000021210">
    <property type="component" value="Unassembled WGS sequence"/>
</dbReference>
<dbReference type="InterPro" id="IPR023214">
    <property type="entry name" value="HAD_sf"/>
</dbReference>
<dbReference type="Pfam" id="PF13242">
    <property type="entry name" value="Hydrolase_like"/>
    <property type="match status" value="1"/>
</dbReference>
<dbReference type="InterPro" id="IPR050155">
    <property type="entry name" value="HAD-like_hydrolase_sf"/>
</dbReference>
<dbReference type="GO" id="GO:0005829">
    <property type="term" value="C:cytosol"/>
    <property type="evidence" value="ECO:0007669"/>
    <property type="project" value="TreeGrafter"/>
</dbReference>
<dbReference type="InterPro" id="IPR023198">
    <property type="entry name" value="PGP-like_dom2"/>
</dbReference>
<dbReference type="Gene3D" id="1.10.150.240">
    <property type="entry name" value="Putative phosphatase, domain 2"/>
    <property type="match status" value="1"/>
</dbReference>